<dbReference type="GO" id="GO:0003677">
    <property type="term" value="F:DNA binding"/>
    <property type="evidence" value="ECO:0007669"/>
    <property type="project" value="UniProtKB-KW"/>
</dbReference>
<dbReference type="InterPro" id="IPR001367">
    <property type="entry name" value="Fe_dep_repressor"/>
</dbReference>
<accession>A0A7J3WBL4</accession>
<dbReference type="InterPro" id="IPR022689">
    <property type="entry name" value="Iron_dep_repressor"/>
</dbReference>
<comment type="similarity">
    <text evidence="1">Belongs to the DtxR/MntR family.</text>
</comment>
<dbReference type="PANTHER" id="PTHR33238">
    <property type="entry name" value="IRON (METAL) DEPENDENT REPRESSOR, DTXR FAMILY"/>
    <property type="match status" value="1"/>
</dbReference>
<dbReference type="InterPro" id="IPR036390">
    <property type="entry name" value="WH_DNA-bd_sf"/>
</dbReference>
<comment type="caution">
    <text evidence="7">The sequence shown here is derived from an EMBL/GenBank/DDBJ whole genome shotgun (WGS) entry which is preliminary data.</text>
</comment>
<dbReference type="InterPro" id="IPR050536">
    <property type="entry name" value="DtxR_MntR_Metal-Reg"/>
</dbReference>
<gene>
    <name evidence="7" type="ORF">ENM30_01975</name>
</gene>
<evidence type="ECO:0000256" key="3">
    <source>
        <dbReference type="ARBA" id="ARBA00023125"/>
    </source>
</evidence>
<evidence type="ECO:0000256" key="1">
    <source>
        <dbReference type="ARBA" id="ARBA00007871"/>
    </source>
</evidence>
<evidence type="ECO:0000256" key="4">
    <source>
        <dbReference type="ARBA" id="ARBA00023163"/>
    </source>
</evidence>
<protein>
    <submittedName>
        <fullName evidence="7">Metal-dependent transcriptional regulator</fullName>
    </submittedName>
</protein>
<dbReference type="EMBL" id="DRXG01000037">
    <property type="protein sequence ID" value="HHN52060.1"/>
    <property type="molecule type" value="Genomic_DNA"/>
</dbReference>
<dbReference type="GO" id="GO:0003700">
    <property type="term" value="F:DNA-binding transcription factor activity"/>
    <property type="evidence" value="ECO:0007669"/>
    <property type="project" value="InterPro"/>
</dbReference>
<dbReference type="InterPro" id="IPR036421">
    <property type="entry name" value="Fe_dep_repressor_sf"/>
</dbReference>
<dbReference type="Gene3D" id="1.10.10.10">
    <property type="entry name" value="Winged helix-like DNA-binding domain superfamily/Winged helix DNA-binding domain"/>
    <property type="match status" value="1"/>
</dbReference>
<organism evidence="7">
    <name type="scientific">Caldiarchaeum subterraneum</name>
    <dbReference type="NCBI Taxonomy" id="311458"/>
    <lineage>
        <taxon>Archaea</taxon>
        <taxon>Nitrososphaerota</taxon>
        <taxon>Candidatus Caldarchaeales</taxon>
        <taxon>Candidatus Caldarchaeaceae</taxon>
        <taxon>Candidatus Caldarchaeum</taxon>
    </lineage>
</organism>
<dbReference type="SUPFAM" id="SSF46785">
    <property type="entry name" value="Winged helix' DNA-binding domain"/>
    <property type="match status" value="1"/>
</dbReference>
<feature type="domain" description="HTH dtxR-type" evidence="5">
    <location>
        <begin position="12"/>
        <end position="56"/>
    </location>
</feature>
<dbReference type="Pfam" id="PF02742">
    <property type="entry name" value="Fe_dep_repr_C"/>
    <property type="match status" value="1"/>
</dbReference>
<dbReference type="PANTHER" id="PTHR33238:SF7">
    <property type="entry name" value="IRON-DEPENDENT TRANSCRIPTIONAL REGULATOR"/>
    <property type="match status" value="1"/>
</dbReference>
<evidence type="ECO:0000259" key="6">
    <source>
        <dbReference type="Pfam" id="PF02742"/>
    </source>
</evidence>
<dbReference type="SMART" id="SM00529">
    <property type="entry name" value="HTH_DTXR"/>
    <property type="match status" value="1"/>
</dbReference>
<evidence type="ECO:0000313" key="7">
    <source>
        <dbReference type="EMBL" id="HHN52060.1"/>
    </source>
</evidence>
<dbReference type="GO" id="GO:0046914">
    <property type="term" value="F:transition metal ion binding"/>
    <property type="evidence" value="ECO:0007669"/>
    <property type="project" value="InterPro"/>
</dbReference>
<dbReference type="GO" id="GO:0046983">
    <property type="term" value="F:protein dimerization activity"/>
    <property type="evidence" value="ECO:0007669"/>
    <property type="project" value="InterPro"/>
</dbReference>
<proteinExistence type="inferred from homology"/>
<keyword evidence="3" id="KW-0238">DNA-binding</keyword>
<feature type="domain" description="Iron dependent repressor metal binding and dimerisation" evidence="6">
    <location>
        <begin position="67"/>
        <end position="133"/>
    </location>
</feature>
<dbReference type="SUPFAM" id="SSF47979">
    <property type="entry name" value="Iron-dependent repressor protein, dimerization domain"/>
    <property type="match status" value="1"/>
</dbReference>
<dbReference type="AlphaFoldDB" id="A0A7J3WBL4"/>
<reference evidence="7" key="1">
    <citation type="journal article" date="2020" name="mSystems">
        <title>Genome- and Community-Level Interaction Insights into Carbon Utilization and Element Cycling Functions of Hydrothermarchaeota in Hydrothermal Sediment.</title>
        <authorList>
            <person name="Zhou Z."/>
            <person name="Liu Y."/>
            <person name="Xu W."/>
            <person name="Pan J."/>
            <person name="Luo Z.H."/>
            <person name="Li M."/>
        </authorList>
    </citation>
    <scope>NUCLEOTIDE SEQUENCE [LARGE SCALE GENOMIC DNA]</scope>
    <source>
        <strain evidence="7">SpSt-1073</strain>
    </source>
</reference>
<dbReference type="InterPro" id="IPR036388">
    <property type="entry name" value="WH-like_DNA-bd_sf"/>
</dbReference>
<keyword evidence="4" id="KW-0804">Transcription</keyword>
<dbReference type="Pfam" id="PF01325">
    <property type="entry name" value="Fe_dep_repress"/>
    <property type="match status" value="1"/>
</dbReference>
<evidence type="ECO:0000259" key="5">
    <source>
        <dbReference type="Pfam" id="PF01325"/>
    </source>
</evidence>
<sequence>MPKISLQQVETSYLLQLYRAHENQHTPTTGELAKTFAVKPASAIDVLNRLSEKKLVARTGWGKFRLTPRGHALALRVIHNHRILETFFHRELGLEAGEACIEAGRIDYLIGDEVVKRLCQRLNNPATCIHGKEVKHLRCVQKQQS</sequence>
<name>A0A7J3WBL4_CALS0</name>
<keyword evidence="2" id="KW-0805">Transcription regulation</keyword>
<dbReference type="InterPro" id="IPR022687">
    <property type="entry name" value="HTH_DTXR"/>
</dbReference>
<evidence type="ECO:0000256" key="2">
    <source>
        <dbReference type="ARBA" id="ARBA00023015"/>
    </source>
</evidence>